<organism evidence="2 3">
    <name type="scientific">Caenorhabditis tropicalis</name>
    <dbReference type="NCBI Taxonomy" id="1561998"/>
    <lineage>
        <taxon>Eukaryota</taxon>
        <taxon>Metazoa</taxon>
        <taxon>Ecdysozoa</taxon>
        <taxon>Nematoda</taxon>
        <taxon>Chromadorea</taxon>
        <taxon>Rhabditida</taxon>
        <taxon>Rhabditina</taxon>
        <taxon>Rhabditomorpha</taxon>
        <taxon>Rhabditoidea</taxon>
        <taxon>Rhabditidae</taxon>
        <taxon>Peloderinae</taxon>
        <taxon>Caenorhabditis</taxon>
    </lineage>
</organism>
<evidence type="ECO:0000256" key="1">
    <source>
        <dbReference type="SAM" id="SignalP"/>
    </source>
</evidence>
<feature type="chain" id="PRO_5009306932" evidence="1">
    <location>
        <begin position="21"/>
        <end position="125"/>
    </location>
</feature>
<proteinExistence type="predicted"/>
<protein>
    <submittedName>
        <fullName evidence="3">Secreted protein</fullName>
    </submittedName>
</protein>
<keyword evidence="1" id="KW-0732">Signal</keyword>
<name>A0A1I7T1P5_9PELO</name>
<reference evidence="3" key="1">
    <citation type="submission" date="2016-11" db="UniProtKB">
        <authorList>
            <consortium name="WormBaseParasite"/>
        </authorList>
    </citation>
    <scope>IDENTIFICATION</scope>
</reference>
<evidence type="ECO:0000313" key="3">
    <source>
        <dbReference type="WBParaSite" id="Csp11.Scaffold464.g1565.t1"/>
    </source>
</evidence>
<accession>A0A1I7T1P5</accession>
<dbReference type="WBParaSite" id="Csp11.Scaffold464.g1565.t1">
    <property type="protein sequence ID" value="Csp11.Scaffold464.g1565.t1"/>
    <property type="gene ID" value="Csp11.Scaffold464.g1565"/>
</dbReference>
<sequence length="125" mass="14091">MVSLLSLFLSLSLLATNTNTAPTQTGEKGTRQQPIDYFCFGPRCRYRCRRARPAPLARPSLLVFSSSTTTDSDTAFCVSDADSMCWPQLLSIHLALSLLTHCRLTACAFWMRKTRLETQMQLPVW</sequence>
<evidence type="ECO:0000313" key="2">
    <source>
        <dbReference type="Proteomes" id="UP000095282"/>
    </source>
</evidence>
<dbReference type="Proteomes" id="UP000095282">
    <property type="component" value="Unplaced"/>
</dbReference>
<keyword evidence="2" id="KW-1185">Reference proteome</keyword>
<dbReference type="AlphaFoldDB" id="A0A1I7T1P5"/>
<feature type="signal peptide" evidence="1">
    <location>
        <begin position="1"/>
        <end position="20"/>
    </location>
</feature>